<dbReference type="InterPro" id="IPR051749">
    <property type="entry name" value="PINc/VapC_TA_RNase"/>
</dbReference>
<dbReference type="RefSeq" id="WP_311362633.1">
    <property type="nucleotide sequence ID" value="NZ_JAVRIE010000006.1"/>
</dbReference>
<dbReference type="EMBL" id="JAVRIE010000006">
    <property type="protein sequence ID" value="MDT0583875.1"/>
    <property type="molecule type" value="Genomic_DNA"/>
</dbReference>
<dbReference type="GO" id="GO:0090729">
    <property type="term" value="F:toxin activity"/>
    <property type="evidence" value="ECO:0007669"/>
    <property type="project" value="UniProtKB-KW"/>
</dbReference>
<accession>A0AAW8R7Q6</accession>
<comment type="similarity">
    <text evidence="6">Belongs to the PINc/VapC protein family.</text>
</comment>
<keyword evidence="2 6" id="KW-0540">Nuclease</keyword>
<dbReference type="PANTHER" id="PTHR42740:SF1">
    <property type="entry name" value="RIBONUCLEASE VAPC3"/>
    <property type="match status" value="1"/>
</dbReference>
<reference evidence="8 9" key="1">
    <citation type="submission" date="2023-09" db="EMBL/GenBank/DDBJ databases">
        <authorList>
            <person name="Rey-Velasco X."/>
        </authorList>
    </citation>
    <scope>NUCLEOTIDE SEQUENCE [LARGE SCALE GENOMIC DNA]</scope>
    <source>
        <strain evidence="8 9">W409</strain>
    </source>
</reference>
<dbReference type="Proteomes" id="UP001249020">
    <property type="component" value="Unassembled WGS sequence"/>
</dbReference>
<evidence type="ECO:0000256" key="3">
    <source>
        <dbReference type="ARBA" id="ARBA00022723"/>
    </source>
</evidence>
<evidence type="ECO:0000256" key="1">
    <source>
        <dbReference type="ARBA" id="ARBA00022649"/>
    </source>
</evidence>
<feature type="domain" description="PIN" evidence="7">
    <location>
        <begin position="2"/>
        <end position="117"/>
    </location>
</feature>
<evidence type="ECO:0000313" key="8">
    <source>
        <dbReference type="EMBL" id="MDT0583875.1"/>
    </source>
</evidence>
<dbReference type="InterPro" id="IPR029060">
    <property type="entry name" value="PIN-like_dom_sf"/>
</dbReference>
<dbReference type="PANTHER" id="PTHR42740">
    <property type="entry name" value="RIBONUCLEASE VAPC3"/>
    <property type="match status" value="1"/>
</dbReference>
<dbReference type="CDD" id="cd18760">
    <property type="entry name" value="PIN_MtVapC3-like"/>
    <property type="match status" value="1"/>
</dbReference>
<comment type="caution">
    <text evidence="8">The sequence shown here is derived from an EMBL/GenBank/DDBJ whole genome shotgun (WGS) entry which is preliminary data.</text>
</comment>
<name>A0AAW8R7Q6_9ALTE</name>
<keyword evidence="6" id="KW-0800">Toxin</keyword>
<feature type="binding site" evidence="6">
    <location>
        <position position="96"/>
    </location>
    <ligand>
        <name>Mg(2+)</name>
        <dbReference type="ChEBI" id="CHEBI:18420"/>
    </ligand>
</feature>
<dbReference type="EC" id="3.1.-.-" evidence="6"/>
<dbReference type="GO" id="GO:0016787">
    <property type="term" value="F:hydrolase activity"/>
    <property type="evidence" value="ECO:0007669"/>
    <property type="project" value="UniProtKB-KW"/>
</dbReference>
<dbReference type="AlphaFoldDB" id="A0AAW8R7Q6"/>
<keyword evidence="5 6" id="KW-0460">Magnesium</keyword>
<keyword evidence="4 6" id="KW-0378">Hydrolase</keyword>
<keyword evidence="1 6" id="KW-1277">Toxin-antitoxin system</keyword>
<dbReference type="Pfam" id="PF01850">
    <property type="entry name" value="PIN"/>
    <property type="match status" value="1"/>
</dbReference>
<evidence type="ECO:0000259" key="7">
    <source>
        <dbReference type="Pfam" id="PF01850"/>
    </source>
</evidence>
<dbReference type="GO" id="GO:0000287">
    <property type="term" value="F:magnesium ion binding"/>
    <property type="evidence" value="ECO:0007669"/>
    <property type="project" value="UniProtKB-UniRule"/>
</dbReference>
<dbReference type="GO" id="GO:0004540">
    <property type="term" value="F:RNA nuclease activity"/>
    <property type="evidence" value="ECO:0007669"/>
    <property type="project" value="InterPro"/>
</dbReference>
<evidence type="ECO:0000313" key="9">
    <source>
        <dbReference type="Proteomes" id="UP001249020"/>
    </source>
</evidence>
<evidence type="ECO:0000256" key="2">
    <source>
        <dbReference type="ARBA" id="ARBA00022722"/>
    </source>
</evidence>
<dbReference type="InterPro" id="IPR022907">
    <property type="entry name" value="VapC_family"/>
</dbReference>
<evidence type="ECO:0000256" key="5">
    <source>
        <dbReference type="ARBA" id="ARBA00022842"/>
    </source>
</evidence>
<organism evidence="8 9">
    <name type="scientific">Brumicola blandensis</name>
    <dbReference type="NCBI Taxonomy" id="3075611"/>
    <lineage>
        <taxon>Bacteria</taxon>
        <taxon>Pseudomonadati</taxon>
        <taxon>Pseudomonadota</taxon>
        <taxon>Gammaproteobacteria</taxon>
        <taxon>Alteromonadales</taxon>
        <taxon>Alteromonadaceae</taxon>
        <taxon>Brumicola</taxon>
    </lineage>
</organism>
<gene>
    <name evidence="6" type="primary">vapC</name>
    <name evidence="8" type="ORF">RM544_15090</name>
</gene>
<dbReference type="Gene3D" id="3.40.50.1010">
    <property type="entry name" value="5'-nuclease"/>
    <property type="match status" value="1"/>
</dbReference>
<keyword evidence="3 6" id="KW-0479">Metal-binding</keyword>
<dbReference type="InterPro" id="IPR002716">
    <property type="entry name" value="PIN_dom"/>
</dbReference>
<dbReference type="HAMAP" id="MF_00265">
    <property type="entry name" value="VapC_Nob1"/>
    <property type="match status" value="1"/>
</dbReference>
<dbReference type="SUPFAM" id="SSF88723">
    <property type="entry name" value="PIN domain-like"/>
    <property type="match status" value="1"/>
</dbReference>
<protein>
    <recommendedName>
        <fullName evidence="6">Ribonuclease VapC</fullName>
        <shortName evidence="6">RNase VapC</shortName>
        <ecNumber evidence="6">3.1.-.-</ecNumber>
    </recommendedName>
    <alternativeName>
        <fullName evidence="6">Toxin VapC</fullName>
    </alternativeName>
</protein>
<feature type="binding site" evidence="6">
    <location>
        <position position="5"/>
    </location>
    <ligand>
        <name>Mg(2+)</name>
        <dbReference type="ChEBI" id="CHEBI:18420"/>
    </ligand>
</feature>
<evidence type="ECO:0000256" key="6">
    <source>
        <dbReference type="HAMAP-Rule" id="MF_00265"/>
    </source>
</evidence>
<keyword evidence="9" id="KW-1185">Reference proteome</keyword>
<comment type="function">
    <text evidence="6">Toxic component of a toxin-antitoxin (TA) system. An RNase.</text>
</comment>
<sequence>MILVDTSVWIDYFKGIETQETNFLDLALSHEDVAIGDLILLEILQGFRSDKDYQIAKQSLAALYQFNMLTTDLAIKAAENYRILRKQGITIRKSADVIIATFCIEKNIPLLFTDRDFLPFTQHMKLQTACIQT</sequence>
<evidence type="ECO:0000256" key="4">
    <source>
        <dbReference type="ARBA" id="ARBA00022801"/>
    </source>
</evidence>
<proteinExistence type="inferred from homology"/>
<comment type="cofactor">
    <cofactor evidence="6">
        <name>Mg(2+)</name>
        <dbReference type="ChEBI" id="CHEBI:18420"/>
    </cofactor>
</comment>